<name>A0A1V6SVR2_9EURO</name>
<evidence type="ECO:0000256" key="1">
    <source>
        <dbReference type="SAM" id="Coils"/>
    </source>
</evidence>
<sequence length="158" mass="17495">MKNNFPLVQVDFVIRVDASTVMRPKEEGGMMIAQGGEAPRAILRGDLNCGLSAFCSSPKQMPSPQNIRRLVLTAAVTSITIAGSLYGAGIKTTEEVAETQKKRQEATFDEQMKALRGMRSNLTARKGMIETQIRDLEEKIQKKKERTANNHNQSGEEQ</sequence>
<dbReference type="AlphaFoldDB" id="A0A1V6SVR2"/>
<dbReference type="Proteomes" id="UP000191285">
    <property type="component" value="Unassembled WGS sequence"/>
</dbReference>
<comment type="caution">
    <text evidence="2">The sequence shown here is derived from an EMBL/GenBank/DDBJ whole genome shotgun (WGS) entry which is preliminary data.</text>
</comment>
<proteinExistence type="predicted"/>
<evidence type="ECO:0000313" key="3">
    <source>
        <dbReference type="Proteomes" id="UP000191285"/>
    </source>
</evidence>
<gene>
    <name evidence="2" type="ORF">PENSTE_c019G03173</name>
</gene>
<organism evidence="2 3">
    <name type="scientific">Penicillium steckii</name>
    <dbReference type="NCBI Taxonomy" id="303698"/>
    <lineage>
        <taxon>Eukaryota</taxon>
        <taxon>Fungi</taxon>
        <taxon>Dikarya</taxon>
        <taxon>Ascomycota</taxon>
        <taxon>Pezizomycotina</taxon>
        <taxon>Eurotiomycetes</taxon>
        <taxon>Eurotiomycetidae</taxon>
        <taxon>Eurotiales</taxon>
        <taxon>Aspergillaceae</taxon>
        <taxon>Penicillium</taxon>
    </lineage>
</organism>
<keyword evidence="1" id="KW-0175">Coiled coil</keyword>
<keyword evidence="3" id="KW-1185">Reference proteome</keyword>
<feature type="coiled-coil region" evidence="1">
    <location>
        <begin position="119"/>
        <end position="153"/>
    </location>
</feature>
<accession>A0A1V6SVR2</accession>
<evidence type="ECO:0000313" key="2">
    <source>
        <dbReference type="EMBL" id="OQE17834.1"/>
    </source>
</evidence>
<dbReference type="EMBL" id="MLKD01000019">
    <property type="protein sequence ID" value="OQE17834.1"/>
    <property type="molecule type" value="Genomic_DNA"/>
</dbReference>
<reference evidence="3" key="1">
    <citation type="journal article" date="2017" name="Nat. Microbiol.">
        <title>Global analysis of biosynthetic gene clusters reveals vast potential of secondary metabolite production in Penicillium species.</title>
        <authorList>
            <person name="Nielsen J.C."/>
            <person name="Grijseels S."/>
            <person name="Prigent S."/>
            <person name="Ji B."/>
            <person name="Dainat J."/>
            <person name="Nielsen K.F."/>
            <person name="Frisvad J.C."/>
            <person name="Workman M."/>
            <person name="Nielsen J."/>
        </authorList>
    </citation>
    <scope>NUCLEOTIDE SEQUENCE [LARGE SCALE GENOMIC DNA]</scope>
    <source>
        <strain evidence="3">IBT 24891</strain>
    </source>
</reference>
<protein>
    <submittedName>
        <fullName evidence="2">Uncharacterized protein</fullName>
    </submittedName>
</protein>